<organism evidence="3">
    <name type="scientific">mine drainage metagenome</name>
    <dbReference type="NCBI Taxonomy" id="410659"/>
    <lineage>
        <taxon>unclassified sequences</taxon>
        <taxon>metagenomes</taxon>
        <taxon>ecological metagenomes</taxon>
    </lineage>
</organism>
<dbReference type="Pfam" id="PF13560">
    <property type="entry name" value="HTH_31"/>
    <property type="match status" value="1"/>
</dbReference>
<evidence type="ECO:0000313" key="3">
    <source>
        <dbReference type="EMBL" id="OIQ91019.1"/>
    </source>
</evidence>
<comment type="caution">
    <text evidence="3">The sequence shown here is derived from an EMBL/GenBank/DDBJ whole genome shotgun (WGS) entry which is preliminary data.</text>
</comment>
<dbReference type="PANTHER" id="PTHR46797:SF1">
    <property type="entry name" value="METHYLPHOSPHONATE SYNTHASE"/>
    <property type="match status" value="1"/>
</dbReference>
<keyword evidence="1" id="KW-0238">DNA-binding</keyword>
<dbReference type="GO" id="GO:0003700">
    <property type="term" value="F:DNA-binding transcription factor activity"/>
    <property type="evidence" value="ECO:0007669"/>
    <property type="project" value="TreeGrafter"/>
</dbReference>
<evidence type="ECO:0000259" key="2">
    <source>
        <dbReference type="PROSITE" id="PS50943"/>
    </source>
</evidence>
<dbReference type="AlphaFoldDB" id="A0A1J5RNE7"/>
<dbReference type="InterPro" id="IPR010982">
    <property type="entry name" value="Lambda_DNA-bd_dom_sf"/>
</dbReference>
<dbReference type="GO" id="GO:0005829">
    <property type="term" value="C:cytosol"/>
    <property type="evidence" value="ECO:0007669"/>
    <property type="project" value="TreeGrafter"/>
</dbReference>
<dbReference type="PROSITE" id="PS50943">
    <property type="entry name" value="HTH_CROC1"/>
    <property type="match status" value="1"/>
</dbReference>
<dbReference type="Gene3D" id="1.10.260.40">
    <property type="entry name" value="lambda repressor-like DNA-binding domains"/>
    <property type="match status" value="1"/>
</dbReference>
<gene>
    <name evidence="3" type="primary">rghR_2</name>
    <name evidence="3" type="ORF">GALL_270980</name>
</gene>
<dbReference type="InterPro" id="IPR050807">
    <property type="entry name" value="TransReg_Diox_bact_type"/>
</dbReference>
<reference evidence="3" key="1">
    <citation type="submission" date="2016-10" db="EMBL/GenBank/DDBJ databases">
        <title>Sequence of Gallionella enrichment culture.</title>
        <authorList>
            <person name="Poehlein A."/>
            <person name="Muehling M."/>
            <person name="Daniel R."/>
        </authorList>
    </citation>
    <scope>NUCLEOTIDE SEQUENCE</scope>
</reference>
<dbReference type="EMBL" id="MLJW01000273">
    <property type="protein sequence ID" value="OIQ91019.1"/>
    <property type="molecule type" value="Genomic_DNA"/>
</dbReference>
<name>A0A1J5RNE7_9ZZZZ</name>
<dbReference type="SUPFAM" id="SSF47413">
    <property type="entry name" value="lambda repressor-like DNA-binding domains"/>
    <property type="match status" value="1"/>
</dbReference>
<sequence length="119" mass="13202">MIDELRLFQAVGRKIRQLRESQTGGRARLTQSELAKMVGLERTSITNIERGNQKVPLHVLYRLCEALKVPIGDVMPQMAHVQSAATTAAPLEEFSFASETVETTPLVKQAVLEVLNRSS</sequence>
<feature type="domain" description="HTH cro/C1-type" evidence="2">
    <location>
        <begin position="15"/>
        <end position="74"/>
    </location>
</feature>
<protein>
    <submittedName>
        <fullName evidence="3">HTH-type transcriptional repressor RghR</fullName>
    </submittedName>
</protein>
<dbReference type="PANTHER" id="PTHR46797">
    <property type="entry name" value="HTH-TYPE TRANSCRIPTIONAL REGULATOR"/>
    <property type="match status" value="1"/>
</dbReference>
<evidence type="ECO:0000256" key="1">
    <source>
        <dbReference type="ARBA" id="ARBA00023125"/>
    </source>
</evidence>
<accession>A0A1J5RNE7</accession>
<dbReference type="InterPro" id="IPR001387">
    <property type="entry name" value="Cro/C1-type_HTH"/>
</dbReference>
<dbReference type="SMART" id="SM00530">
    <property type="entry name" value="HTH_XRE"/>
    <property type="match status" value="1"/>
</dbReference>
<dbReference type="CDD" id="cd00093">
    <property type="entry name" value="HTH_XRE"/>
    <property type="match status" value="1"/>
</dbReference>
<dbReference type="GO" id="GO:0003677">
    <property type="term" value="F:DNA binding"/>
    <property type="evidence" value="ECO:0007669"/>
    <property type="project" value="UniProtKB-KW"/>
</dbReference>
<proteinExistence type="predicted"/>